<evidence type="ECO:0000259" key="2">
    <source>
        <dbReference type="Pfam" id="PF20611"/>
    </source>
</evidence>
<dbReference type="Proteomes" id="UP000238362">
    <property type="component" value="Unassembled WGS sequence"/>
</dbReference>
<name>A0A2T0LL27_9PSEU</name>
<protein>
    <recommendedName>
        <fullName evidence="2">DUF6801 domain-containing protein</fullName>
    </recommendedName>
</protein>
<dbReference type="AlphaFoldDB" id="A0A2T0LL27"/>
<reference evidence="3 4" key="1">
    <citation type="submission" date="2018-03" db="EMBL/GenBank/DDBJ databases">
        <title>Genomic Encyclopedia of Type Strains, Phase III (KMG-III): the genomes of soil and plant-associated and newly described type strains.</title>
        <authorList>
            <person name="Whitman W."/>
        </authorList>
    </citation>
    <scope>NUCLEOTIDE SEQUENCE [LARGE SCALE GENOMIC DNA]</scope>
    <source>
        <strain evidence="3 4">CGMCC 4.7125</strain>
    </source>
</reference>
<keyword evidence="4" id="KW-1185">Reference proteome</keyword>
<evidence type="ECO:0000256" key="1">
    <source>
        <dbReference type="SAM" id="SignalP"/>
    </source>
</evidence>
<feature type="signal peptide" evidence="1">
    <location>
        <begin position="1"/>
        <end position="27"/>
    </location>
</feature>
<dbReference type="InterPro" id="IPR046542">
    <property type="entry name" value="DUF6801"/>
</dbReference>
<dbReference type="EMBL" id="PVNH01000014">
    <property type="protein sequence ID" value="PRX43657.1"/>
    <property type="molecule type" value="Genomic_DNA"/>
</dbReference>
<feature type="chain" id="PRO_5038814956" description="DUF6801 domain-containing protein" evidence="1">
    <location>
        <begin position="28"/>
        <end position="408"/>
    </location>
</feature>
<organism evidence="3 4">
    <name type="scientific">Prauserella shujinwangii</name>
    <dbReference type="NCBI Taxonomy" id="1453103"/>
    <lineage>
        <taxon>Bacteria</taxon>
        <taxon>Bacillati</taxon>
        <taxon>Actinomycetota</taxon>
        <taxon>Actinomycetes</taxon>
        <taxon>Pseudonocardiales</taxon>
        <taxon>Pseudonocardiaceae</taxon>
        <taxon>Prauserella</taxon>
    </lineage>
</organism>
<accession>A0A2T0LL27</accession>
<comment type="caution">
    <text evidence="3">The sequence shown here is derived from an EMBL/GenBank/DDBJ whole genome shotgun (WGS) entry which is preliminary data.</text>
</comment>
<dbReference type="OrthoDB" id="3821392at2"/>
<evidence type="ECO:0000313" key="3">
    <source>
        <dbReference type="EMBL" id="PRX43657.1"/>
    </source>
</evidence>
<gene>
    <name evidence="3" type="ORF">B0I33_114118</name>
</gene>
<proteinExistence type="predicted"/>
<sequence>MRSWRWSHARGRCAALAASASVLLATAAIPAPPGTAAAAVEIGGECPVPGGDPVPVTLSFTADLPATLSREGIPETAAVAGVATLPASAVTALHGAGATAVTVSASATLALHRDGAGTAVPATLESTADLPLPAGGDWRIPLAGKPVPLAAPGSGDLTVELAALTPTLTVHSGTGAGTAPCATGPGQGGRLGTVAATPAAAAPAGQGTAARPAPAPAAEPEAPLLTARFLVDTTTRVAKLGSDLTMPRGTFDAGLYPTDVAGQVRIEGDLAIPPGEGYFVVFRFLPVTSTVTLTQNGRVSGTAGILPDLFHPDVDVTARLGLAVSHVRQDGVPLEVGDHCRTERPLEVRMRGKADLTPGARSTFESVAAIPRFTGCGVHEDLDPLLSGLISGPGNEITTVLTTVGVGL</sequence>
<keyword evidence="1" id="KW-0732">Signal</keyword>
<feature type="domain" description="DUF6801" evidence="2">
    <location>
        <begin position="46"/>
        <end position="192"/>
    </location>
</feature>
<dbReference type="RefSeq" id="WP_106182243.1">
    <property type="nucleotide sequence ID" value="NZ_PVNH01000014.1"/>
</dbReference>
<dbReference type="Pfam" id="PF20611">
    <property type="entry name" value="DUF6801"/>
    <property type="match status" value="1"/>
</dbReference>
<evidence type="ECO:0000313" key="4">
    <source>
        <dbReference type="Proteomes" id="UP000238362"/>
    </source>
</evidence>